<sequence length="73" mass="8214">MQHHQLLPTVYFINLCECDRDNRPPINRYGVEKQIVLAFLSEPTKGSDILTVMGGLTAIAPTPRNSVFSRSQQ</sequence>
<gene>
    <name evidence="1" type="ORF">BH720_006360</name>
</gene>
<keyword evidence="2" id="KW-1185">Reference proteome</keyword>
<accession>A0ACD5GXM4</accession>
<name>A0ACD5GXM4_9CYAN</name>
<proteinExistence type="predicted"/>
<evidence type="ECO:0000313" key="1">
    <source>
        <dbReference type="EMBL" id="XPM65346.1"/>
    </source>
</evidence>
<reference evidence="1 2" key="1">
    <citation type="journal article" date="2016" name="Genome Announc.">
        <title>Draft Genome Sequence of the Thermotolerant Cyanobacterium Desertifilum sp. IPPAS B-1220.</title>
        <authorList>
            <person name="Mironov K.S."/>
            <person name="Sinetova M.A."/>
            <person name="Bolatkhan K."/>
            <person name="Zayadan B.K."/>
            <person name="Ustinova V.V."/>
            <person name="Kupriyanova E.V."/>
            <person name="Skrypnik A.N."/>
            <person name="Gogoleva N.E."/>
            <person name="Gogolev Y.V."/>
            <person name="Los D.A."/>
        </authorList>
    </citation>
    <scope>NUCLEOTIDE SEQUENCE [LARGE SCALE GENOMIC DNA]</scope>
    <source>
        <strain evidence="1 2">IPPAS B-1220</strain>
    </source>
</reference>
<organism evidence="1 2">
    <name type="scientific">Desertifilum tharense IPPAS B-1220</name>
    <dbReference type="NCBI Taxonomy" id="1781255"/>
    <lineage>
        <taxon>Bacteria</taxon>
        <taxon>Bacillati</taxon>
        <taxon>Cyanobacteriota</taxon>
        <taxon>Cyanophyceae</taxon>
        <taxon>Desertifilales</taxon>
        <taxon>Desertifilaceae</taxon>
        <taxon>Desertifilum</taxon>
    </lineage>
</organism>
<dbReference type="Proteomes" id="UP000095472">
    <property type="component" value="Chromosome"/>
</dbReference>
<dbReference type="EMBL" id="CP182909">
    <property type="protein sequence ID" value="XPM65346.1"/>
    <property type="molecule type" value="Genomic_DNA"/>
</dbReference>
<protein>
    <submittedName>
        <fullName evidence="1">Uncharacterized protein</fullName>
    </submittedName>
</protein>
<evidence type="ECO:0000313" key="2">
    <source>
        <dbReference type="Proteomes" id="UP000095472"/>
    </source>
</evidence>